<dbReference type="AlphaFoldDB" id="A0A4C1XNY1"/>
<evidence type="ECO:0000256" key="1">
    <source>
        <dbReference type="SAM" id="MobiDB-lite"/>
    </source>
</evidence>
<protein>
    <submittedName>
        <fullName evidence="2">Uncharacterized protein</fullName>
    </submittedName>
</protein>
<evidence type="ECO:0000313" key="3">
    <source>
        <dbReference type="Proteomes" id="UP000299102"/>
    </source>
</evidence>
<dbReference type="Proteomes" id="UP000299102">
    <property type="component" value="Unassembled WGS sequence"/>
</dbReference>
<sequence>MTHCRVPPEPSVRARERNERSLFHSIGRCVRVEERQRPHTTYTVTRGETGPAAAGPPLCAADRRNNIELRVKYERPRRGALREHHFSVLPNDNAPAPVPGGAGRGRLSPRPSFAYAPAAAARRAYARRLRRSRSKRFMLKNSRRIIAITDCARANAGRRSVWEPPTSMEILNPPRCGRAARYANGKLFITIERLRASAVIYVVAAPPPRLAGNRRLVRRMRARAPLRCITRAKSGFSETNCVLAISRESDAVFSINCQSTRRL</sequence>
<reference evidence="2 3" key="1">
    <citation type="journal article" date="2019" name="Commun. Biol.">
        <title>The bagworm genome reveals a unique fibroin gene that provides high tensile strength.</title>
        <authorList>
            <person name="Kono N."/>
            <person name="Nakamura H."/>
            <person name="Ohtoshi R."/>
            <person name="Tomita M."/>
            <person name="Numata K."/>
            <person name="Arakawa K."/>
        </authorList>
    </citation>
    <scope>NUCLEOTIDE SEQUENCE [LARGE SCALE GENOMIC DNA]</scope>
</reference>
<accession>A0A4C1XNY1</accession>
<organism evidence="2 3">
    <name type="scientific">Eumeta variegata</name>
    <name type="common">Bagworm moth</name>
    <name type="synonym">Eumeta japonica</name>
    <dbReference type="NCBI Taxonomy" id="151549"/>
    <lineage>
        <taxon>Eukaryota</taxon>
        <taxon>Metazoa</taxon>
        <taxon>Ecdysozoa</taxon>
        <taxon>Arthropoda</taxon>
        <taxon>Hexapoda</taxon>
        <taxon>Insecta</taxon>
        <taxon>Pterygota</taxon>
        <taxon>Neoptera</taxon>
        <taxon>Endopterygota</taxon>
        <taxon>Lepidoptera</taxon>
        <taxon>Glossata</taxon>
        <taxon>Ditrysia</taxon>
        <taxon>Tineoidea</taxon>
        <taxon>Psychidae</taxon>
        <taxon>Oiketicinae</taxon>
        <taxon>Eumeta</taxon>
    </lineage>
</organism>
<comment type="caution">
    <text evidence="2">The sequence shown here is derived from an EMBL/GenBank/DDBJ whole genome shotgun (WGS) entry which is preliminary data.</text>
</comment>
<keyword evidence="3" id="KW-1185">Reference proteome</keyword>
<gene>
    <name evidence="2" type="ORF">EVAR_98152_1</name>
</gene>
<feature type="region of interest" description="Disordered" evidence="1">
    <location>
        <begin position="37"/>
        <end position="59"/>
    </location>
</feature>
<dbReference type="EMBL" id="BGZK01000931">
    <property type="protein sequence ID" value="GBP65531.1"/>
    <property type="molecule type" value="Genomic_DNA"/>
</dbReference>
<name>A0A4C1XNY1_EUMVA</name>
<evidence type="ECO:0000313" key="2">
    <source>
        <dbReference type="EMBL" id="GBP65531.1"/>
    </source>
</evidence>
<proteinExistence type="predicted"/>